<evidence type="ECO:0000256" key="1">
    <source>
        <dbReference type="SAM" id="MobiDB-lite"/>
    </source>
</evidence>
<comment type="caution">
    <text evidence="2">The sequence shown here is derived from an EMBL/GenBank/DDBJ whole genome shotgun (WGS) entry which is preliminary data.</text>
</comment>
<gene>
    <name evidence="2" type="ORF">EDC26_110119</name>
</gene>
<feature type="non-terminal residue" evidence="2">
    <location>
        <position position="43"/>
    </location>
</feature>
<name>A0A4R3LZP6_9BURK</name>
<proteinExistence type="predicted"/>
<dbReference type="AlphaFoldDB" id="A0A4R3LZP6"/>
<evidence type="ECO:0000313" key="3">
    <source>
        <dbReference type="Proteomes" id="UP000295525"/>
    </source>
</evidence>
<protein>
    <submittedName>
        <fullName evidence="2">Uncharacterized protein</fullName>
    </submittedName>
</protein>
<dbReference type="Proteomes" id="UP000295525">
    <property type="component" value="Unassembled WGS sequence"/>
</dbReference>
<keyword evidence="3" id="KW-1185">Reference proteome</keyword>
<feature type="region of interest" description="Disordered" evidence="1">
    <location>
        <begin position="1"/>
        <end position="43"/>
    </location>
</feature>
<accession>A0A4R3LZP6</accession>
<feature type="compositionally biased region" description="Polar residues" evidence="1">
    <location>
        <begin position="1"/>
        <end position="15"/>
    </location>
</feature>
<dbReference type="EMBL" id="SMAJ01000010">
    <property type="protein sequence ID" value="TCT05379.1"/>
    <property type="molecule type" value="Genomic_DNA"/>
</dbReference>
<evidence type="ECO:0000313" key="2">
    <source>
        <dbReference type="EMBL" id="TCT05379.1"/>
    </source>
</evidence>
<sequence length="43" mass="4196">MNSDHPNIEHTSVVASQGGAGDSGTPRAGPASGMQGVRCLSGT</sequence>
<reference evidence="2 3" key="1">
    <citation type="submission" date="2019-03" db="EMBL/GenBank/DDBJ databases">
        <title>Genomic Encyclopedia of Type Strains, Phase IV (KMG-IV): sequencing the most valuable type-strain genomes for metagenomic binning, comparative biology and taxonomic classification.</title>
        <authorList>
            <person name="Goeker M."/>
        </authorList>
    </citation>
    <scope>NUCLEOTIDE SEQUENCE [LARGE SCALE GENOMIC DNA]</scope>
    <source>
        <strain evidence="2 3">DSM 24591</strain>
    </source>
</reference>
<organism evidence="2 3">
    <name type="scientific">Paralcaligenes ureilyticus</name>
    <dbReference type="NCBI Taxonomy" id="627131"/>
    <lineage>
        <taxon>Bacteria</taxon>
        <taxon>Pseudomonadati</taxon>
        <taxon>Pseudomonadota</taxon>
        <taxon>Betaproteobacteria</taxon>
        <taxon>Burkholderiales</taxon>
        <taxon>Alcaligenaceae</taxon>
        <taxon>Paralcaligenes</taxon>
    </lineage>
</organism>